<evidence type="ECO:0000313" key="3">
    <source>
        <dbReference type="Proteomes" id="UP000441455"/>
    </source>
</evidence>
<accession>A0A6N7W485</accession>
<name>A0A6N7W485_ACIFE</name>
<feature type="region of interest" description="Disordered" evidence="1">
    <location>
        <begin position="1"/>
        <end position="23"/>
    </location>
</feature>
<dbReference type="EMBL" id="VULN01000016">
    <property type="protein sequence ID" value="MSS82928.1"/>
    <property type="molecule type" value="Genomic_DNA"/>
</dbReference>
<dbReference type="RefSeq" id="WP_154488586.1">
    <property type="nucleotide sequence ID" value="NZ_CALEXD010000034.1"/>
</dbReference>
<organism evidence="2 3">
    <name type="scientific">Acidaminococcus fermentans</name>
    <dbReference type="NCBI Taxonomy" id="905"/>
    <lineage>
        <taxon>Bacteria</taxon>
        <taxon>Bacillati</taxon>
        <taxon>Bacillota</taxon>
        <taxon>Negativicutes</taxon>
        <taxon>Acidaminococcales</taxon>
        <taxon>Acidaminococcaceae</taxon>
        <taxon>Acidaminococcus</taxon>
    </lineage>
</organism>
<gene>
    <name evidence="2" type="ORF">FX155_10015</name>
</gene>
<comment type="caution">
    <text evidence="2">The sequence shown here is derived from an EMBL/GenBank/DDBJ whole genome shotgun (WGS) entry which is preliminary data.</text>
</comment>
<sequence>MKPYEDMLDLPRPRISGHPRMDRKKRAAQFAPFAALNGYEELVEKALRRHEAAVEAQVERIRDPEKP</sequence>
<protein>
    <submittedName>
        <fullName evidence="2">Uncharacterized protein</fullName>
    </submittedName>
</protein>
<dbReference type="OrthoDB" id="361760at2"/>
<evidence type="ECO:0000256" key="1">
    <source>
        <dbReference type="SAM" id="MobiDB-lite"/>
    </source>
</evidence>
<reference evidence="2 3" key="1">
    <citation type="submission" date="2019-08" db="EMBL/GenBank/DDBJ databases">
        <title>In-depth cultivation of the pig gut microbiome towards novel bacterial diversity and tailored functional studies.</title>
        <authorList>
            <person name="Wylensek D."/>
            <person name="Hitch T.C.A."/>
            <person name="Clavel T."/>
        </authorList>
    </citation>
    <scope>NUCLEOTIDE SEQUENCE [LARGE SCALE GENOMIC DNA]</scope>
    <source>
        <strain evidence="2 3">WCA-389-WT-5B</strain>
    </source>
</reference>
<evidence type="ECO:0000313" key="2">
    <source>
        <dbReference type="EMBL" id="MSS82928.1"/>
    </source>
</evidence>
<dbReference type="Proteomes" id="UP000441455">
    <property type="component" value="Unassembled WGS sequence"/>
</dbReference>
<dbReference type="AlphaFoldDB" id="A0A6N7W485"/>
<proteinExistence type="predicted"/>